<dbReference type="Gene3D" id="3.50.50.60">
    <property type="entry name" value="FAD/NAD(P)-binding domain"/>
    <property type="match status" value="1"/>
</dbReference>
<dbReference type="EMBL" id="CZVW01000010">
    <property type="protein sequence ID" value="CUT01952.1"/>
    <property type="molecule type" value="Genomic_DNA"/>
</dbReference>
<organism evidence="2 3">
    <name type="scientific">Candidatus Chryseopegocella kryptomonas</name>
    <dbReference type="NCBI Taxonomy" id="1633643"/>
    <lineage>
        <taxon>Bacteria</taxon>
        <taxon>Pseudomonadati</taxon>
        <taxon>Candidatus Kryptoniota</taxon>
        <taxon>Candidatus Chryseopegocella</taxon>
    </lineage>
</organism>
<dbReference type="SUPFAM" id="SSF51905">
    <property type="entry name" value="FAD/NAD(P)-binding domain"/>
    <property type="match status" value="1"/>
</dbReference>
<dbReference type="GO" id="GO:0005737">
    <property type="term" value="C:cytoplasm"/>
    <property type="evidence" value="ECO:0007669"/>
    <property type="project" value="TreeGrafter"/>
</dbReference>
<dbReference type="Proteomes" id="UP000199197">
    <property type="component" value="Unassembled WGS sequence"/>
</dbReference>
<protein>
    <submittedName>
        <fullName evidence="2">FAD dependent oxidoreductase</fullName>
    </submittedName>
</protein>
<dbReference type="InterPro" id="IPR036188">
    <property type="entry name" value="FAD/NAD-bd_sf"/>
</dbReference>
<evidence type="ECO:0000313" key="3">
    <source>
        <dbReference type="Proteomes" id="UP000199197"/>
    </source>
</evidence>
<keyword evidence="3" id="KW-1185">Reference proteome</keyword>
<dbReference type="AlphaFoldDB" id="A0A0P1N0P9"/>
<gene>
    <name evidence="2" type="ORF">JGI23_01154</name>
</gene>
<evidence type="ECO:0000313" key="2">
    <source>
        <dbReference type="EMBL" id="CUT01952.1"/>
    </source>
</evidence>
<accession>A0A0P1N0P9</accession>
<dbReference type="RefSeq" id="WP_143713901.1">
    <property type="nucleotide sequence ID" value="NZ_CZVW01000010.1"/>
</dbReference>
<sequence length="107" mass="11868">MENFRRKSFWLETAGEFKPQQELKGYEKVDIAIIGGGFTGLSTAYHLKKVEPSIDVAILESHICGYGASGRNAGFGMTLFGLTFSLTALRFGKEKALQAHRYMEMAV</sequence>
<reference evidence="3" key="1">
    <citation type="submission" date="2015-11" db="EMBL/GenBank/DDBJ databases">
        <authorList>
            <person name="Varghese N."/>
        </authorList>
    </citation>
    <scope>NUCLEOTIDE SEQUENCE [LARGE SCALE GENOMIC DNA]</scope>
    <source>
        <strain evidence="3">JGI-23</strain>
    </source>
</reference>
<feature type="domain" description="FAD dependent oxidoreductase" evidence="1">
    <location>
        <begin position="30"/>
        <end position="77"/>
    </location>
</feature>
<dbReference type="PANTHER" id="PTHR13847:SF285">
    <property type="entry name" value="FAD DEPENDENT OXIDOREDUCTASE DOMAIN-CONTAINING PROTEIN"/>
    <property type="match status" value="1"/>
</dbReference>
<name>A0A0P1N0P9_9BACT</name>
<proteinExistence type="predicted"/>
<dbReference type="InterPro" id="IPR006076">
    <property type="entry name" value="FAD-dep_OxRdtase"/>
</dbReference>
<dbReference type="Pfam" id="PF01266">
    <property type="entry name" value="DAO"/>
    <property type="match status" value="1"/>
</dbReference>
<dbReference type="PANTHER" id="PTHR13847">
    <property type="entry name" value="SARCOSINE DEHYDROGENASE-RELATED"/>
    <property type="match status" value="1"/>
</dbReference>
<feature type="non-terminal residue" evidence="2">
    <location>
        <position position="107"/>
    </location>
</feature>
<evidence type="ECO:0000259" key="1">
    <source>
        <dbReference type="Pfam" id="PF01266"/>
    </source>
</evidence>
<dbReference type="OrthoDB" id="9805852at2"/>